<evidence type="ECO:0000313" key="4">
    <source>
        <dbReference type="EMBL" id="OQP60818.1"/>
    </source>
</evidence>
<keyword evidence="1" id="KW-0732">Signal</keyword>
<dbReference type="STRING" id="550983.A4R26_19640"/>
<evidence type="ECO:0000256" key="2">
    <source>
        <dbReference type="ARBA" id="ARBA00023284"/>
    </source>
</evidence>
<dbReference type="Proteomes" id="UP000192276">
    <property type="component" value="Unassembled WGS sequence"/>
</dbReference>
<evidence type="ECO:0000259" key="3">
    <source>
        <dbReference type="Pfam" id="PF03190"/>
    </source>
</evidence>
<name>A0A1V9FR68_9BACT</name>
<feature type="domain" description="Spermatogenesis-associated protein 20-like TRX" evidence="3">
    <location>
        <begin position="39"/>
        <end position="153"/>
    </location>
</feature>
<dbReference type="PANTHER" id="PTHR15337">
    <property type="entry name" value="ANTERIOR GRADIENT PROTEIN-RELATED"/>
    <property type="match status" value="1"/>
</dbReference>
<keyword evidence="5" id="KW-1185">Reference proteome</keyword>
<dbReference type="PANTHER" id="PTHR15337:SF11">
    <property type="entry name" value="THIOREDOXIN DOMAIN-CONTAINING PROTEIN"/>
    <property type="match status" value="1"/>
</dbReference>
<evidence type="ECO:0000256" key="1">
    <source>
        <dbReference type="ARBA" id="ARBA00022729"/>
    </source>
</evidence>
<dbReference type="Pfam" id="PF03190">
    <property type="entry name" value="Thioredox_DsbH"/>
    <property type="match status" value="1"/>
</dbReference>
<keyword evidence="2" id="KW-0676">Redox-active center</keyword>
<proteinExistence type="predicted"/>
<gene>
    <name evidence="4" type="ORF">A4R26_19640</name>
</gene>
<dbReference type="RefSeq" id="WP_081164278.1">
    <property type="nucleotide sequence ID" value="NZ_LWBP01000145.1"/>
</dbReference>
<sequence>MQTLKMCLLFCWVVVFSCGEKPAVNADKGNWGKKKEGAAAEKLKWMSLDDAAASLKTEKRPVLIDLYTDWCGWCKVMDRKTYGNKNVTSYVQQKFYPVKFDAEGRKSITWNGKTYDFNTRHKTHDFAIYLTNGQLSYPTTVFIPADGEPQAIPGFLAPNEFELLARYFGEGKFGKVPFDEYRKGFKSSW</sequence>
<reference evidence="5" key="1">
    <citation type="submission" date="2016-04" db="EMBL/GenBank/DDBJ databases">
        <authorList>
            <person name="Chen L."/>
            <person name="Zhuang W."/>
            <person name="Wang G."/>
        </authorList>
    </citation>
    <scope>NUCLEOTIDE SEQUENCE [LARGE SCALE GENOMIC DNA]</scope>
    <source>
        <strain evidence="5">208</strain>
    </source>
</reference>
<dbReference type="Gene3D" id="3.40.30.10">
    <property type="entry name" value="Glutaredoxin"/>
    <property type="match status" value="1"/>
</dbReference>
<dbReference type="InterPro" id="IPR017937">
    <property type="entry name" value="Thioredoxin_CS"/>
</dbReference>
<evidence type="ECO:0000313" key="5">
    <source>
        <dbReference type="Proteomes" id="UP000192276"/>
    </source>
</evidence>
<dbReference type="OrthoDB" id="9811036at2"/>
<dbReference type="AlphaFoldDB" id="A0A1V9FR68"/>
<dbReference type="InterPro" id="IPR051099">
    <property type="entry name" value="AGR/TXD"/>
</dbReference>
<comment type="caution">
    <text evidence="4">The sequence shown here is derived from an EMBL/GenBank/DDBJ whole genome shotgun (WGS) entry which is preliminary data.</text>
</comment>
<dbReference type="SUPFAM" id="SSF52833">
    <property type="entry name" value="Thioredoxin-like"/>
    <property type="match status" value="1"/>
</dbReference>
<dbReference type="InterPro" id="IPR036249">
    <property type="entry name" value="Thioredoxin-like_sf"/>
</dbReference>
<organism evidence="4 5">
    <name type="scientific">Niastella populi</name>
    <dbReference type="NCBI Taxonomy" id="550983"/>
    <lineage>
        <taxon>Bacteria</taxon>
        <taxon>Pseudomonadati</taxon>
        <taxon>Bacteroidota</taxon>
        <taxon>Chitinophagia</taxon>
        <taxon>Chitinophagales</taxon>
        <taxon>Chitinophagaceae</taxon>
        <taxon>Niastella</taxon>
    </lineage>
</organism>
<dbReference type="EMBL" id="LWBP01000145">
    <property type="protein sequence ID" value="OQP60818.1"/>
    <property type="molecule type" value="Genomic_DNA"/>
</dbReference>
<protein>
    <recommendedName>
        <fullName evidence="3">Spermatogenesis-associated protein 20-like TRX domain-containing protein</fullName>
    </recommendedName>
</protein>
<accession>A0A1V9FR68</accession>
<dbReference type="InterPro" id="IPR004879">
    <property type="entry name" value="Ssp411-like_TRX"/>
</dbReference>
<dbReference type="PROSITE" id="PS51257">
    <property type="entry name" value="PROKAR_LIPOPROTEIN"/>
    <property type="match status" value="1"/>
</dbReference>
<dbReference type="PROSITE" id="PS00194">
    <property type="entry name" value="THIOREDOXIN_1"/>
    <property type="match status" value="1"/>
</dbReference>